<dbReference type="Gene3D" id="3.30.750.24">
    <property type="entry name" value="STAS domain"/>
    <property type="match status" value="1"/>
</dbReference>
<dbReference type="PANTHER" id="PTHR33495:SF2">
    <property type="entry name" value="ANTI-SIGMA FACTOR ANTAGONIST TM_1081-RELATED"/>
    <property type="match status" value="1"/>
</dbReference>
<evidence type="ECO:0000256" key="1">
    <source>
        <dbReference type="SAM" id="MobiDB-lite"/>
    </source>
</evidence>
<protein>
    <submittedName>
        <fullName evidence="3">STAS domain-containing protein</fullName>
    </submittedName>
</protein>
<dbReference type="PROSITE" id="PS50801">
    <property type="entry name" value="STAS"/>
    <property type="match status" value="1"/>
</dbReference>
<name>A0ABV5PNJ9_STRCM</name>
<organism evidence="3 4">
    <name type="scientific">Streptomyces cremeus</name>
    <dbReference type="NCBI Taxonomy" id="66881"/>
    <lineage>
        <taxon>Bacteria</taxon>
        <taxon>Bacillati</taxon>
        <taxon>Actinomycetota</taxon>
        <taxon>Actinomycetes</taxon>
        <taxon>Kitasatosporales</taxon>
        <taxon>Streptomycetaceae</taxon>
        <taxon>Streptomyces</taxon>
    </lineage>
</organism>
<evidence type="ECO:0000313" key="4">
    <source>
        <dbReference type="Proteomes" id="UP001589718"/>
    </source>
</evidence>
<dbReference type="RefSeq" id="WP_345219518.1">
    <property type="nucleotide sequence ID" value="NZ_BAAAXE010000002.1"/>
</dbReference>
<dbReference type="PANTHER" id="PTHR33495">
    <property type="entry name" value="ANTI-SIGMA FACTOR ANTAGONIST TM_1081-RELATED-RELATED"/>
    <property type="match status" value="1"/>
</dbReference>
<sequence>MERSTSPNDGPAATRTGRGRPGTEGTAASAPVVSASGDLDWDSSDAFGERLRQATAGDDPLVVVDLAAVTFADSSVLHALLTAHRTLEARGGALAIAGPLSPSVLRLFEISRADAYLNLVDDLETARKLS</sequence>
<proteinExistence type="predicted"/>
<dbReference type="Pfam" id="PF13466">
    <property type="entry name" value="STAS_2"/>
    <property type="match status" value="1"/>
</dbReference>
<accession>A0ABV5PNJ9</accession>
<dbReference type="InterPro" id="IPR058548">
    <property type="entry name" value="MlaB-like_STAS"/>
</dbReference>
<evidence type="ECO:0000313" key="3">
    <source>
        <dbReference type="EMBL" id="MFB9524775.1"/>
    </source>
</evidence>
<comment type="caution">
    <text evidence="3">The sequence shown here is derived from an EMBL/GenBank/DDBJ whole genome shotgun (WGS) entry which is preliminary data.</text>
</comment>
<dbReference type="Proteomes" id="UP001589718">
    <property type="component" value="Unassembled WGS sequence"/>
</dbReference>
<dbReference type="SUPFAM" id="SSF52091">
    <property type="entry name" value="SpoIIaa-like"/>
    <property type="match status" value="1"/>
</dbReference>
<dbReference type="InterPro" id="IPR036513">
    <property type="entry name" value="STAS_dom_sf"/>
</dbReference>
<dbReference type="EMBL" id="JBHMCR010000024">
    <property type="protein sequence ID" value="MFB9524775.1"/>
    <property type="molecule type" value="Genomic_DNA"/>
</dbReference>
<dbReference type="InterPro" id="IPR002645">
    <property type="entry name" value="STAS_dom"/>
</dbReference>
<keyword evidence="4" id="KW-1185">Reference proteome</keyword>
<evidence type="ECO:0000259" key="2">
    <source>
        <dbReference type="PROSITE" id="PS50801"/>
    </source>
</evidence>
<feature type="region of interest" description="Disordered" evidence="1">
    <location>
        <begin position="1"/>
        <end position="38"/>
    </location>
</feature>
<dbReference type="CDD" id="cd07043">
    <property type="entry name" value="STAS_anti-anti-sigma_factors"/>
    <property type="match status" value="1"/>
</dbReference>
<feature type="domain" description="STAS" evidence="2">
    <location>
        <begin position="32"/>
        <end position="130"/>
    </location>
</feature>
<reference evidence="3 4" key="1">
    <citation type="submission" date="2024-09" db="EMBL/GenBank/DDBJ databases">
        <authorList>
            <person name="Sun Q."/>
            <person name="Mori K."/>
        </authorList>
    </citation>
    <scope>NUCLEOTIDE SEQUENCE [LARGE SCALE GENOMIC DNA]</scope>
    <source>
        <strain evidence="3 4">JCM 4362</strain>
    </source>
</reference>
<gene>
    <name evidence="3" type="ORF">ACFFTU_33065</name>
</gene>